<gene>
    <name evidence="8" type="ORF">I8608_001550</name>
</gene>
<evidence type="ECO:0000256" key="7">
    <source>
        <dbReference type="RuleBase" id="RU362072"/>
    </source>
</evidence>
<evidence type="ECO:0000313" key="9">
    <source>
        <dbReference type="Proteomes" id="UP000865968"/>
    </source>
</evidence>
<dbReference type="PRINTS" id="PR00953">
    <property type="entry name" value="TYPE3IMRPROT"/>
</dbReference>
<dbReference type="GO" id="GO:0005886">
    <property type="term" value="C:plasma membrane"/>
    <property type="evidence" value="ECO:0007669"/>
    <property type="project" value="UniProtKB-SubCell"/>
</dbReference>
<feature type="transmembrane region" description="Helical" evidence="7">
    <location>
        <begin position="176"/>
        <end position="199"/>
    </location>
</feature>
<evidence type="ECO:0000256" key="6">
    <source>
        <dbReference type="ARBA" id="ARBA00023136"/>
    </source>
</evidence>
<dbReference type="InterPro" id="IPR002010">
    <property type="entry name" value="T3SS_IM_R"/>
</dbReference>
<dbReference type="InterPro" id="IPR006304">
    <property type="entry name" value="T3SS_SpaR/YscT"/>
</dbReference>
<comment type="similarity">
    <text evidence="2 7">Belongs to the FliR/MopE/SpaR family.</text>
</comment>
<keyword evidence="4 7" id="KW-0812">Transmembrane</keyword>
<reference evidence="8" key="1">
    <citation type="journal article" date="2018" name="Genome Biol.">
        <title>SKESA: strategic k-mer extension for scrupulous assemblies.</title>
        <authorList>
            <person name="Souvorov A."/>
            <person name="Agarwala R."/>
            <person name="Lipman D.J."/>
        </authorList>
    </citation>
    <scope>NUCLEOTIDE SEQUENCE</scope>
    <source>
        <strain evidence="8">Morganella morganii ARLG-3209</strain>
    </source>
</reference>
<dbReference type="GO" id="GO:0006605">
    <property type="term" value="P:protein targeting"/>
    <property type="evidence" value="ECO:0007669"/>
    <property type="project" value="UniProtKB-UniRule"/>
</dbReference>
<sequence>MMISLSDGLVTLTLMLMRPLGLTMLFPLLQTGNLGSALIRNGVLLALMLPVLPVFYTQPVTYRGWDWLSEIPGELIIGLMLGFFAAIPFWAVDMAGFLIDTLRGATMATVFNPALSVQTSIFGLLFSQFLCVLFFITGGFSQLLTALYDSYHYLPPGRTLRFNGPFLHFLLAQWSVLYRLCLNFSLPAVFCMVLADLALGLLNRSAQQLNVFFLSMPVKSVLALLLLLLSLSYAFRHYALESESLYRHVSQWLAGHE</sequence>
<dbReference type="Proteomes" id="UP000865968">
    <property type="component" value="Unassembled WGS sequence"/>
</dbReference>
<comment type="subcellular location">
    <subcellularLocation>
        <location evidence="1 7">Cell membrane</location>
        <topology evidence="1 7">Multi-pass membrane protein</topology>
    </subcellularLocation>
</comment>
<protein>
    <submittedName>
        <fullName evidence="8">EscT/YscT/HrcT family type III secretion system export apparatus protein</fullName>
    </submittedName>
</protein>
<evidence type="ECO:0000256" key="2">
    <source>
        <dbReference type="ARBA" id="ARBA00009772"/>
    </source>
</evidence>
<comment type="caution">
    <text evidence="8">The sequence shown here is derived from an EMBL/GenBank/DDBJ whole genome shotgun (WGS) entry which is preliminary data.</text>
</comment>
<reference evidence="8" key="2">
    <citation type="submission" date="2020-10" db="EMBL/GenBank/DDBJ databases">
        <authorList>
            <consortium name="NCBI Pathogen Detection Project"/>
        </authorList>
    </citation>
    <scope>NUCLEOTIDE SEQUENCE</scope>
    <source>
        <strain evidence="8">Morganella morganii ARLG-3209</strain>
    </source>
</reference>
<feature type="transmembrane region" description="Helical" evidence="7">
    <location>
        <begin position="211"/>
        <end position="235"/>
    </location>
</feature>
<evidence type="ECO:0000256" key="5">
    <source>
        <dbReference type="ARBA" id="ARBA00022989"/>
    </source>
</evidence>
<proteinExistence type="inferred from homology"/>
<dbReference type="PANTHER" id="PTHR30065">
    <property type="entry name" value="FLAGELLAR BIOSYNTHETIC PROTEIN FLIR"/>
    <property type="match status" value="1"/>
</dbReference>
<evidence type="ECO:0000313" key="8">
    <source>
        <dbReference type="EMBL" id="HAT3808723.1"/>
    </source>
</evidence>
<feature type="transmembrane region" description="Helical" evidence="7">
    <location>
        <begin position="76"/>
        <end position="99"/>
    </location>
</feature>
<keyword evidence="6 7" id="KW-0472">Membrane</keyword>
<evidence type="ECO:0000256" key="1">
    <source>
        <dbReference type="ARBA" id="ARBA00004651"/>
    </source>
</evidence>
<dbReference type="NCBIfam" id="TIGR01401">
    <property type="entry name" value="fliR_like_III"/>
    <property type="match status" value="1"/>
</dbReference>
<keyword evidence="5 7" id="KW-1133">Transmembrane helix</keyword>
<organism evidence="8 9">
    <name type="scientific">Morganella morganii</name>
    <name type="common">Proteus morganii</name>
    <dbReference type="NCBI Taxonomy" id="582"/>
    <lineage>
        <taxon>Bacteria</taxon>
        <taxon>Pseudomonadati</taxon>
        <taxon>Pseudomonadota</taxon>
        <taxon>Gammaproteobacteria</taxon>
        <taxon>Enterobacterales</taxon>
        <taxon>Morganellaceae</taxon>
        <taxon>Morganella</taxon>
    </lineage>
</organism>
<name>A0AAN5MEF4_MORMO</name>
<feature type="transmembrane region" description="Helical" evidence="7">
    <location>
        <begin position="120"/>
        <end position="144"/>
    </location>
</feature>
<accession>A0AAN5MEF4</accession>
<dbReference type="PANTHER" id="PTHR30065:SF7">
    <property type="entry name" value="SECRETION SYSTEM APPARATUS PROTEIN SSAT"/>
    <property type="match status" value="1"/>
</dbReference>
<evidence type="ECO:0000256" key="3">
    <source>
        <dbReference type="ARBA" id="ARBA00022475"/>
    </source>
</evidence>
<dbReference type="Pfam" id="PF01311">
    <property type="entry name" value="Bac_export_1"/>
    <property type="match status" value="1"/>
</dbReference>
<dbReference type="NCBIfam" id="NF011876">
    <property type="entry name" value="PRK15349.1"/>
    <property type="match status" value="1"/>
</dbReference>
<dbReference type="EMBL" id="DACSWI010000003">
    <property type="protein sequence ID" value="HAT3808723.1"/>
    <property type="molecule type" value="Genomic_DNA"/>
</dbReference>
<feature type="transmembrane region" description="Helical" evidence="7">
    <location>
        <begin position="38"/>
        <end position="56"/>
    </location>
</feature>
<feature type="transmembrane region" description="Helical" evidence="7">
    <location>
        <begin position="6"/>
        <end position="26"/>
    </location>
</feature>
<keyword evidence="3 7" id="KW-1003">Cell membrane</keyword>
<evidence type="ECO:0000256" key="4">
    <source>
        <dbReference type="ARBA" id="ARBA00022692"/>
    </source>
</evidence>
<dbReference type="AlphaFoldDB" id="A0AAN5MEF4"/>